<evidence type="ECO:0000313" key="2">
    <source>
        <dbReference type="Proteomes" id="UP000391791"/>
    </source>
</evidence>
<protein>
    <submittedName>
        <fullName evidence="1">Helix-turn-helix DNA binding domain protein</fullName>
    </submittedName>
</protein>
<gene>
    <name evidence="1" type="primary">22</name>
    <name evidence="1" type="ORF">SEA_KAIJOHN_22</name>
</gene>
<dbReference type="Proteomes" id="UP000391791">
    <property type="component" value="Segment"/>
</dbReference>
<sequence length="44" mass="4804">MTPACSSRPTIAPRRRRGALCHARVSLDMSMSVSLDMSMSLSHV</sequence>
<keyword evidence="2" id="KW-1185">Reference proteome</keyword>
<dbReference type="GeneID" id="62648601"/>
<dbReference type="EMBL" id="MN369745">
    <property type="protein sequence ID" value="QGH78542.1"/>
    <property type="molecule type" value="Genomic_DNA"/>
</dbReference>
<name>A0A5Q2WJ77_9CAUD</name>
<reference evidence="1 2" key="1">
    <citation type="submission" date="2019-08" db="EMBL/GenBank/DDBJ databases">
        <authorList>
            <person name="Duffy I."/>
            <person name="Kerns H.R."/>
            <person name="Brown C.R."/>
            <person name="Ouellette L.A."/>
            <person name="Showers K.M."/>
            <person name="Katz E.L."/>
            <person name="Gemmati A.M."/>
            <person name="Ogueke L.I."/>
            <person name="Latalladi V.L."/>
            <person name="Duncan J."/>
            <person name="Washington J.M."/>
            <person name="Garlena R.A."/>
            <person name="Russell D.A."/>
            <person name="Pope W.H."/>
            <person name="Jacobs-Sera D."/>
            <person name="Hatfull G.F."/>
        </authorList>
    </citation>
    <scope>NUCLEOTIDE SEQUENCE [LARGE SCALE GENOMIC DNA]</scope>
</reference>
<accession>A0A5Q2WJ77</accession>
<dbReference type="RefSeq" id="YP_009996682.1">
    <property type="nucleotide sequence ID" value="NC_052935.1"/>
</dbReference>
<dbReference type="KEGG" id="vg:62648601"/>
<organism evidence="1 2">
    <name type="scientific">Microbacterium phage Kaijohn</name>
    <dbReference type="NCBI Taxonomy" id="2653750"/>
    <lineage>
        <taxon>Viruses</taxon>
        <taxon>Duplodnaviria</taxon>
        <taxon>Heunggongvirae</taxon>
        <taxon>Uroviricota</taxon>
        <taxon>Caudoviricetes</taxon>
        <taxon>Orlajensenviridae</taxon>
        <taxon>Pelczarvirinae</taxon>
        <taxon>Paopuvirus</taxon>
        <taxon>Paopuvirus kaijohn</taxon>
    </lineage>
</organism>
<evidence type="ECO:0000313" key="1">
    <source>
        <dbReference type="EMBL" id="QGH78542.1"/>
    </source>
</evidence>
<proteinExistence type="predicted"/>